<keyword evidence="3" id="KW-1003">Cell membrane</keyword>
<evidence type="ECO:0000256" key="8">
    <source>
        <dbReference type="ARBA" id="ARBA00023136"/>
    </source>
</evidence>
<evidence type="ECO:0000256" key="5">
    <source>
        <dbReference type="ARBA" id="ARBA00022741"/>
    </source>
</evidence>
<keyword evidence="4" id="KW-0997">Cell inner membrane</keyword>
<accession>A0AAU7UIS5</accession>
<dbReference type="PANTHER" id="PTHR43776">
    <property type="entry name" value="TRANSPORT ATP-BINDING PROTEIN"/>
    <property type="match status" value="1"/>
</dbReference>
<organism evidence="9">
    <name type="scientific">Brevibacterium koreense</name>
    <dbReference type="NCBI Taxonomy" id="3140787"/>
    <lineage>
        <taxon>Bacteria</taxon>
        <taxon>Bacillati</taxon>
        <taxon>Actinomycetota</taxon>
        <taxon>Actinomycetes</taxon>
        <taxon>Micrococcales</taxon>
        <taxon>Brevibacteriaceae</taxon>
        <taxon>Brevibacterium</taxon>
    </lineage>
</organism>
<dbReference type="InterPro" id="IPR027417">
    <property type="entry name" value="P-loop_NTPase"/>
</dbReference>
<keyword evidence="7" id="KW-1278">Translocase</keyword>
<sequence>MDVSVRATVLNLMLELQQEFELSYLFVSRDLAVVERIAHRVAVMYLGQIVEMGLRRQVFENPQHSCTRRLMDAASHGRGVSYTRLRLRTPDQRRERALFPAGESPSPVWPEDEGPERVTLRDLGGGHLVAVEQQTT</sequence>
<dbReference type="SUPFAM" id="SSF52540">
    <property type="entry name" value="P-loop containing nucleoside triphosphate hydrolases"/>
    <property type="match status" value="1"/>
</dbReference>
<evidence type="ECO:0000256" key="2">
    <source>
        <dbReference type="ARBA" id="ARBA00022448"/>
    </source>
</evidence>
<keyword evidence="5" id="KW-0547">Nucleotide-binding</keyword>
<keyword evidence="8" id="KW-0472">Membrane</keyword>
<dbReference type="GO" id="GO:0005524">
    <property type="term" value="F:ATP binding"/>
    <property type="evidence" value="ECO:0007669"/>
    <property type="project" value="UniProtKB-KW"/>
</dbReference>
<evidence type="ECO:0000256" key="4">
    <source>
        <dbReference type="ARBA" id="ARBA00022519"/>
    </source>
</evidence>
<comment type="subcellular location">
    <subcellularLocation>
        <location evidence="1">Cell inner membrane</location>
    </subcellularLocation>
</comment>
<dbReference type="Gene3D" id="3.40.50.300">
    <property type="entry name" value="P-loop containing nucleotide triphosphate hydrolases"/>
    <property type="match status" value="1"/>
</dbReference>
<keyword evidence="6" id="KW-0067">ATP-binding</keyword>
<dbReference type="EMBL" id="CP158281">
    <property type="protein sequence ID" value="XBV87948.1"/>
    <property type="molecule type" value="Genomic_DNA"/>
</dbReference>
<dbReference type="PANTHER" id="PTHR43776:SF15">
    <property type="entry name" value="GLUTATHIONE IMPORT ATP-BINDING PROTEIN GSIA"/>
    <property type="match status" value="1"/>
</dbReference>
<gene>
    <name evidence="9" type="ORF">AAFP32_10240</name>
</gene>
<evidence type="ECO:0000256" key="3">
    <source>
        <dbReference type="ARBA" id="ARBA00022475"/>
    </source>
</evidence>
<dbReference type="GO" id="GO:0005886">
    <property type="term" value="C:plasma membrane"/>
    <property type="evidence" value="ECO:0007669"/>
    <property type="project" value="UniProtKB-SubCell"/>
</dbReference>
<keyword evidence="2" id="KW-0813">Transport</keyword>
<name>A0AAU7UIS5_9MICO</name>
<evidence type="ECO:0000256" key="6">
    <source>
        <dbReference type="ARBA" id="ARBA00022840"/>
    </source>
</evidence>
<evidence type="ECO:0000256" key="1">
    <source>
        <dbReference type="ARBA" id="ARBA00004533"/>
    </source>
</evidence>
<dbReference type="AlphaFoldDB" id="A0AAU7UIS5"/>
<evidence type="ECO:0000256" key="7">
    <source>
        <dbReference type="ARBA" id="ARBA00022967"/>
    </source>
</evidence>
<reference evidence="9" key="1">
    <citation type="submission" date="2024-06" db="EMBL/GenBank/DDBJ databases">
        <title>Brevibacterium koreense sp. nov., isolated from jogae-jeotgal, a Korean fermented seafood.</title>
        <authorList>
            <person name="Whon T.W."/>
            <person name="Nam S."/>
            <person name="Kim Y."/>
        </authorList>
    </citation>
    <scope>NUCLEOTIDE SEQUENCE</scope>
    <source>
        <strain evidence="9">CBA3109</strain>
    </source>
</reference>
<evidence type="ECO:0000313" key="9">
    <source>
        <dbReference type="EMBL" id="XBV87948.1"/>
    </source>
</evidence>
<dbReference type="RefSeq" id="WP_350269058.1">
    <property type="nucleotide sequence ID" value="NZ_CP158281.1"/>
</dbReference>
<proteinExistence type="predicted"/>
<protein>
    <submittedName>
        <fullName evidence="9">Uncharacterized protein</fullName>
    </submittedName>
</protein>
<dbReference type="InterPro" id="IPR050319">
    <property type="entry name" value="ABC_transp_ATP-bind"/>
</dbReference>
<dbReference type="KEGG" id="bkr:AAFP32_10240"/>